<dbReference type="Proteomes" id="UP000479226">
    <property type="component" value="Unassembled WGS sequence"/>
</dbReference>
<keyword evidence="5" id="KW-1185">Reference proteome</keyword>
<name>A0ABX0DB45_9MICC</name>
<keyword evidence="1" id="KW-0805">Transcription regulation</keyword>
<keyword evidence="3" id="KW-1133">Transmembrane helix</keyword>
<accession>A0ABX0DB45</accession>
<evidence type="ECO:0000256" key="2">
    <source>
        <dbReference type="ARBA" id="ARBA00023163"/>
    </source>
</evidence>
<dbReference type="RefSeq" id="WP_165180733.1">
    <property type="nucleotide sequence ID" value="NZ_JAAKZI010000004.1"/>
</dbReference>
<proteinExistence type="predicted"/>
<keyword evidence="3" id="KW-0812">Transmembrane</keyword>
<organism evidence="4 5">
    <name type="scientific">Arthrobacter silviterrae</name>
    <dbReference type="NCBI Taxonomy" id="2026658"/>
    <lineage>
        <taxon>Bacteria</taxon>
        <taxon>Bacillati</taxon>
        <taxon>Actinomycetota</taxon>
        <taxon>Actinomycetes</taxon>
        <taxon>Micrococcales</taxon>
        <taxon>Micrococcaceae</taxon>
        <taxon>Arthrobacter</taxon>
    </lineage>
</organism>
<evidence type="ECO:0000313" key="4">
    <source>
        <dbReference type="EMBL" id="NGN82645.1"/>
    </source>
</evidence>
<dbReference type="InterPro" id="IPR041916">
    <property type="entry name" value="Anti_sigma_zinc_sf"/>
</dbReference>
<comment type="caution">
    <text evidence="4">The sequence shown here is derived from an EMBL/GenBank/DDBJ whole genome shotgun (WGS) entry which is preliminary data.</text>
</comment>
<feature type="transmembrane region" description="Helical" evidence="3">
    <location>
        <begin position="92"/>
        <end position="113"/>
    </location>
</feature>
<evidence type="ECO:0000313" key="5">
    <source>
        <dbReference type="Proteomes" id="UP000479226"/>
    </source>
</evidence>
<protein>
    <submittedName>
        <fullName evidence="4">Zf-HC2 domain-containing protein</fullName>
    </submittedName>
</protein>
<keyword evidence="3" id="KW-0472">Membrane</keyword>
<evidence type="ECO:0000256" key="3">
    <source>
        <dbReference type="SAM" id="Phobius"/>
    </source>
</evidence>
<keyword evidence="2" id="KW-0804">Transcription</keyword>
<gene>
    <name evidence="4" type="ORF">G6N77_04080</name>
</gene>
<dbReference type="Gene3D" id="1.10.10.1320">
    <property type="entry name" value="Anti-sigma factor, zinc-finger domain"/>
    <property type="match status" value="1"/>
</dbReference>
<evidence type="ECO:0000256" key="1">
    <source>
        <dbReference type="ARBA" id="ARBA00023015"/>
    </source>
</evidence>
<sequence length="244" mass="25035">MNTTPSELDPYASWDAAYVLGSLPASERHDYEQHVAACRRCRDRLAELCGLPGLLALVGPDTLDPDGRPALPNPAPYAVFARKARRRRAGQAVAAAAAVLALVGGTAAVTASLQPAEAPPAAQATTTPDRAAVQLAFSSTGQQLLAARGQVTPEPWGTLLEWTCSYSAAGAEADGTAYGNTAAPGVYELVVVTTAGEQVSVATWKAGPGSVVSPVATTTIPVGSIREVLIRDQASPAPLLRAGL</sequence>
<reference evidence="4 5" key="1">
    <citation type="submission" date="2020-02" db="EMBL/GenBank/DDBJ databases">
        <title>Genome sequence of the type strain DSM 27180 of Arthrobacter silviterrae.</title>
        <authorList>
            <person name="Gao J."/>
            <person name="Sun J."/>
        </authorList>
    </citation>
    <scope>NUCLEOTIDE SEQUENCE [LARGE SCALE GENOMIC DNA]</scope>
    <source>
        <strain evidence="4 5">DSM 27180</strain>
    </source>
</reference>
<dbReference type="EMBL" id="JAAKZI010000004">
    <property type="protein sequence ID" value="NGN82645.1"/>
    <property type="molecule type" value="Genomic_DNA"/>
</dbReference>